<keyword evidence="1" id="KW-0812">Transmembrane</keyword>
<keyword evidence="1" id="KW-1133">Transmembrane helix</keyword>
<name>C6L9N0_9FIRM</name>
<keyword evidence="3" id="KW-1185">Reference proteome</keyword>
<keyword evidence="1" id="KW-0472">Membrane</keyword>
<gene>
    <name evidence="2" type="ORF">BRYFOR_05320</name>
</gene>
<dbReference type="AlphaFoldDB" id="C6L9N0"/>
<sequence length="42" mass="4796">MEHRNRKGNDLMKKTIMVIVALAMIAGITITSVCLPEDRFDY</sequence>
<comment type="caution">
    <text evidence="2">The sequence shown here is derived from an EMBL/GenBank/DDBJ whole genome shotgun (WGS) entry which is preliminary data.</text>
</comment>
<organism evidence="2 3">
    <name type="scientific">Marvinbryantia formatexigens DSM 14469</name>
    <dbReference type="NCBI Taxonomy" id="478749"/>
    <lineage>
        <taxon>Bacteria</taxon>
        <taxon>Bacillati</taxon>
        <taxon>Bacillota</taxon>
        <taxon>Clostridia</taxon>
        <taxon>Lachnospirales</taxon>
        <taxon>Lachnospiraceae</taxon>
        <taxon>Marvinbryantia</taxon>
    </lineage>
</organism>
<dbReference type="Proteomes" id="UP000005561">
    <property type="component" value="Unassembled WGS sequence"/>
</dbReference>
<dbReference type="EMBL" id="ACCL02000001">
    <property type="protein sequence ID" value="EET62969.1"/>
    <property type="molecule type" value="Genomic_DNA"/>
</dbReference>
<protein>
    <submittedName>
        <fullName evidence="2">Uncharacterized protein</fullName>
    </submittedName>
</protein>
<evidence type="ECO:0000256" key="1">
    <source>
        <dbReference type="SAM" id="Phobius"/>
    </source>
</evidence>
<feature type="transmembrane region" description="Helical" evidence="1">
    <location>
        <begin position="15"/>
        <end position="35"/>
    </location>
</feature>
<accession>C6L9N0</accession>
<reference evidence="2" key="1">
    <citation type="submission" date="2009-07" db="EMBL/GenBank/DDBJ databases">
        <authorList>
            <person name="Weinstock G."/>
            <person name="Sodergren E."/>
            <person name="Clifton S."/>
            <person name="Fulton L."/>
            <person name="Fulton B."/>
            <person name="Courtney L."/>
            <person name="Fronick C."/>
            <person name="Harrison M."/>
            <person name="Strong C."/>
            <person name="Farmer C."/>
            <person name="Delahaunty K."/>
            <person name="Markovic C."/>
            <person name="Hall O."/>
            <person name="Minx P."/>
            <person name="Tomlinson C."/>
            <person name="Mitreva M."/>
            <person name="Nelson J."/>
            <person name="Hou S."/>
            <person name="Wollam A."/>
            <person name="Pepin K.H."/>
            <person name="Johnson M."/>
            <person name="Bhonagiri V."/>
            <person name="Nash W.E."/>
            <person name="Warren W."/>
            <person name="Chinwalla A."/>
            <person name="Mardis E.R."/>
            <person name="Wilson R.K."/>
        </authorList>
    </citation>
    <scope>NUCLEOTIDE SEQUENCE [LARGE SCALE GENOMIC DNA]</scope>
    <source>
        <strain evidence="2">DSM 14469</strain>
    </source>
</reference>
<evidence type="ECO:0000313" key="3">
    <source>
        <dbReference type="Proteomes" id="UP000005561"/>
    </source>
</evidence>
<proteinExistence type="predicted"/>
<evidence type="ECO:0000313" key="2">
    <source>
        <dbReference type="EMBL" id="EET62969.1"/>
    </source>
</evidence>